<evidence type="ECO:0008006" key="3">
    <source>
        <dbReference type="Google" id="ProtNLM"/>
    </source>
</evidence>
<name>A0A6L6Y0C6_9ACTN</name>
<comment type="caution">
    <text evidence="1">The sequence shown here is derived from an EMBL/GenBank/DDBJ whole genome shotgun (WGS) entry which is preliminary data.</text>
</comment>
<sequence length="353" mass="39670">MSGEQFRVIDVDAGASEGANWARAQVESRWQDEEWYLQLDAHHRFSRGWDVLLETDIARTGSDRPVLTTYGPPYSPGVETSLDEPMSMAFREFTPDGLAMFMPSPVPDWRDRTSLRPARFASAHLLFAPGSFIADVPSDPDLYFTGDEGILAVRAYTHGYDLFEPSRVVVWHQYVRTGQPKHWDDHLGEAARPAWYELDETSRAKMRRIVTEGHGLGLGTARTLADYEVYAGISFRHRVVQEYTRRNLDAPNPPADPDWPCDVIRPERVPGITWESSGDRHVASVPGPPSGRRELNSSGALLVELADGRHTVREIAGYLRATHRLDDDPTPATLDFYTEACSAGLVMWEDHHG</sequence>
<gene>
    <name evidence="1" type="ORF">GON03_17710</name>
</gene>
<dbReference type="SUPFAM" id="SSF53448">
    <property type="entry name" value="Nucleotide-diphospho-sugar transferases"/>
    <property type="match status" value="1"/>
</dbReference>
<protein>
    <recommendedName>
        <fullName evidence="3">Glycosyltransferase</fullName>
    </recommendedName>
</protein>
<dbReference type="PANTHER" id="PTHR34496">
    <property type="entry name" value="GLCNAC TRANSFERASE-RELATED"/>
    <property type="match status" value="1"/>
</dbReference>
<dbReference type="EMBL" id="WSEK01000004">
    <property type="protein sequence ID" value="MVQ51025.1"/>
    <property type="molecule type" value="Genomic_DNA"/>
</dbReference>
<dbReference type="Pfam" id="PF11397">
    <property type="entry name" value="GlcNAc"/>
    <property type="match status" value="1"/>
</dbReference>
<organism evidence="1 2">
    <name type="scientific">Nocardioides agri</name>
    <dbReference type="NCBI Taxonomy" id="2682843"/>
    <lineage>
        <taxon>Bacteria</taxon>
        <taxon>Bacillati</taxon>
        <taxon>Actinomycetota</taxon>
        <taxon>Actinomycetes</taxon>
        <taxon>Propionibacteriales</taxon>
        <taxon>Nocardioidaceae</taxon>
        <taxon>Nocardioides</taxon>
    </lineage>
</organism>
<reference evidence="1 2" key="1">
    <citation type="submission" date="2019-12" db="EMBL/GenBank/DDBJ databases">
        <authorList>
            <person name="Huq M.A."/>
        </authorList>
    </citation>
    <scope>NUCLEOTIDE SEQUENCE [LARGE SCALE GENOMIC DNA]</scope>
    <source>
        <strain evidence="1 2">MAH-18</strain>
    </source>
</reference>
<dbReference type="Proteomes" id="UP000473525">
    <property type="component" value="Unassembled WGS sequence"/>
</dbReference>
<dbReference type="PANTHER" id="PTHR34496:SF10">
    <property type="entry name" value="GLCNAC TRANSFERASE"/>
    <property type="match status" value="1"/>
</dbReference>
<evidence type="ECO:0000313" key="1">
    <source>
        <dbReference type="EMBL" id="MVQ51025.1"/>
    </source>
</evidence>
<dbReference type="AlphaFoldDB" id="A0A6L6Y0C6"/>
<proteinExistence type="predicted"/>
<evidence type="ECO:0000313" key="2">
    <source>
        <dbReference type="Proteomes" id="UP000473525"/>
    </source>
</evidence>
<accession>A0A6L6Y0C6</accession>
<dbReference type="InterPro" id="IPR029044">
    <property type="entry name" value="Nucleotide-diphossugar_trans"/>
</dbReference>
<dbReference type="InterPro" id="IPR021067">
    <property type="entry name" value="Glycosyltransferase"/>
</dbReference>
<keyword evidence="2" id="KW-1185">Reference proteome</keyword>